<name>A0AAW1D5W1_9HEMI</name>
<feature type="compositionally biased region" description="Polar residues" evidence="4">
    <location>
        <begin position="137"/>
        <end position="154"/>
    </location>
</feature>
<comment type="caution">
    <text evidence="5">The sequence shown here is derived from an EMBL/GenBank/DDBJ whole genome shotgun (WGS) entry which is preliminary data.</text>
</comment>
<dbReference type="GO" id="GO:0045335">
    <property type="term" value="C:phagocytic vesicle"/>
    <property type="evidence" value="ECO:0007669"/>
    <property type="project" value="TreeGrafter"/>
</dbReference>
<evidence type="ECO:0000256" key="4">
    <source>
        <dbReference type="SAM" id="MobiDB-lite"/>
    </source>
</evidence>
<feature type="compositionally biased region" description="Basic and acidic residues" evidence="4">
    <location>
        <begin position="75"/>
        <end position="85"/>
    </location>
</feature>
<evidence type="ECO:0000256" key="2">
    <source>
        <dbReference type="ARBA" id="ARBA00022741"/>
    </source>
</evidence>
<dbReference type="Proteomes" id="UP001461498">
    <property type="component" value="Unassembled WGS sequence"/>
</dbReference>
<dbReference type="GO" id="GO:0005770">
    <property type="term" value="C:late endosome"/>
    <property type="evidence" value="ECO:0007669"/>
    <property type="project" value="TreeGrafter"/>
</dbReference>
<sequence length="272" mass="30518">MSEQSSTGKLKTFKKSSKKKTNKLSSDHGKTESIKKSSPDSASVSDSVSSTATCKSPKSLIKKLNISKVYKSSKKKSEEKEEKVNIDLTESQETLCSMDEENITTTSMEKQEQNVQQQDNIDDGKQQEDTVTLKAESITQSDETTSSSSPTITNDDIENNKLKEENITTTAKDDDGNKKKIIANDDFIKNEQNDDIEATGALKKECLYKILVIGELGTGKTSIIKRYVHQFFSQHYRATIGVDFALKVINWDPNTIIRLQLWDIAGKFFFIF</sequence>
<keyword evidence="3" id="KW-0342">GTP-binding</keyword>
<evidence type="ECO:0008006" key="7">
    <source>
        <dbReference type="Google" id="ProtNLM"/>
    </source>
</evidence>
<dbReference type="Gene3D" id="3.40.50.300">
    <property type="entry name" value="P-loop containing nucleotide triphosphate hydrolases"/>
    <property type="match status" value="1"/>
</dbReference>
<comment type="similarity">
    <text evidence="1">Belongs to the small GTPase superfamily. Rab family.</text>
</comment>
<proteinExistence type="inferred from homology"/>
<evidence type="ECO:0000256" key="1">
    <source>
        <dbReference type="ARBA" id="ARBA00006270"/>
    </source>
</evidence>
<protein>
    <recommendedName>
        <fullName evidence="7">Rab32</fullName>
    </recommendedName>
</protein>
<reference evidence="5 6" key="1">
    <citation type="submission" date="2022-12" db="EMBL/GenBank/DDBJ databases">
        <title>Chromosome-level genome assembly of true bugs.</title>
        <authorList>
            <person name="Ma L."/>
            <person name="Li H."/>
        </authorList>
    </citation>
    <scope>NUCLEOTIDE SEQUENCE [LARGE SCALE GENOMIC DNA]</scope>
    <source>
        <strain evidence="5">Lab_2022b</strain>
    </source>
</reference>
<dbReference type="AlphaFoldDB" id="A0AAW1D5W1"/>
<keyword evidence="2" id="KW-0547">Nucleotide-binding</keyword>
<feature type="region of interest" description="Disordered" evidence="4">
    <location>
        <begin position="1"/>
        <end position="165"/>
    </location>
</feature>
<dbReference type="Pfam" id="PF08477">
    <property type="entry name" value="Roc"/>
    <property type="match status" value="1"/>
</dbReference>
<accession>A0AAW1D5W1</accession>
<organism evidence="5 6">
    <name type="scientific">Rhynocoris fuscipes</name>
    <dbReference type="NCBI Taxonomy" id="488301"/>
    <lineage>
        <taxon>Eukaryota</taxon>
        <taxon>Metazoa</taxon>
        <taxon>Ecdysozoa</taxon>
        <taxon>Arthropoda</taxon>
        <taxon>Hexapoda</taxon>
        <taxon>Insecta</taxon>
        <taxon>Pterygota</taxon>
        <taxon>Neoptera</taxon>
        <taxon>Paraneoptera</taxon>
        <taxon>Hemiptera</taxon>
        <taxon>Heteroptera</taxon>
        <taxon>Panheteroptera</taxon>
        <taxon>Cimicomorpha</taxon>
        <taxon>Reduviidae</taxon>
        <taxon>Harpactorinae</taxon>
        <taxon>Harpactorini</taxon>
        <taxon>Rhynocoris</taxon>
    </lineage>
</organism>
<dbReference type="EMBL" id="JAPXFL010000006">
    <property type="protein sequence ID" value="KAK9505595.1"/>
    <property type="molecule type" value="Genomic_DNA"/>
</dbReference>
<feature type="compositionally biased region" description="Polar residues" evidence="4">
    <location>
        <begin position="103"/>
        <end position="119"/>
    </location>
</feature>
<feature type="compositionally biased region" description="Low complexity" evidence="4">
    <location>
        <begin position="39"/>
        <end position="53"/>
    </location>
</feature>
<dbReference type="SMART" id="SM00175">
    <property type="entry name" value="RAB"/>
    <property type="match status" value="1"/>
</dbReference>
<evidence type="ECO:0000313" key="5">
    <source>
        <dbReference type="EMBL" id="KAK9505595.1"/>
    </source>
</evidence>
<keyword evidence="6" id="KW-1185">Reference proteome</keyword>
<dbReference type="PANTHER" id="PTHR47981:SF39">
    <property type="entry name" value="RAS-RELATED PROTEIN RAB"/>
    <property type="match status" value="1"/>
</dbReference>
<dbReference type="PANTHER" id="PTHR47981">
    <property type="entry name" value="RAB FAMILY"/>
    <property type="match status" value="1"/>
</dbReference>
<evidence type="ECO:0000313" key="6">
    <source>
        <dbReference type="Proteomes" id="UP001461498"/>
    </source>
</evidence>
<dbReference type="GO" id="GO:0005525">
    <property type="term" value="F:GTP binding"/>
    <property type="evidence" value="ECO:0007669"/>
    <property type="project" value="UniProtKB-KW"/>
</dbReference>
<dbReference type="InterPro" id="IPR027417">
    <property type="entry name" value="P-loop_NTPase"/>
</dbReference>
<dbReference type="PRINTS" id="PR00449">
    <property type="entry name" value="RASTRNSFRMNG"/>
</dbReference>
<dbReference type="GO" id="GO:0005764">
    <property type="term" value="C:lysosome"/>
    <property type="evidence" value="ECO:0007669"/>
    <property type="project" value="TreeGrafter"/>
</dbReference>
<dbReference type="PROSITE" id="PS51419">
    <property type="entry name" value="RAB"/>
    <property type="match status" value="1"/>
</dbReference>
<feature type="compositionally biased region" description="Basic and acidic residues" evidence="4">
    <location>
        <begin position="25"/>
        <end position="38"/>
    </location>
</feature>
<dbReference type="SUPFAM" id="SSF52540">
    <property type="entry name" value="P-loop containing nucleoside triphosphate hydrolases"/>
    <property type="match status" value="1"/>
</dbReference>
<feature type="compositionally biased region" description="Low complexity" evidence="4">
    <location>
        <begin position="1"/>
        <end position="10"/>
    </location>
</feature>
<gene>
    <name evidence="5" type="ORF">O3M35_009607</name>
</gene>
<feature type="compositionally biased region" description="Basic residues" evidence="4">
    <location>
        <begin position="11"/>
        <end position="22"/>
    </location>
</feature>
<dbReference type="GO" id="GO:0090385">
    <property type="term" value="P:phagosome-lysosome fusion"/>
    <property type="evidence" value="ECO:0007669"/>
    <property type="project" value="TreeGrafter"/>
</dbReference>
<dbReference type="GO" id="GO:0008333">
    <property type="term" value="P:endosome to lysosome transport"/>
    <property type="evidence" value="ECO:0007669"/>
    <property type="project" value="TreeGrafter"/>
</dbReference>
<evidence type="ECO:0000256" key="3">
    <source>
        <dbReference type="ARBA" id="ARBA00023134"/>
    </source>
</evidence>